<dbReference type="EMBL" id="CM039434">
    <property type="protein sequence ID" value="KAI4323932.1"/>
    <property type="molecule type" value="Genomic_DNA"/>
</dbReference>
<reference evidence="1 2" key="1">
    <citation type="journal article" date="2022" name="DNA Res.">
        <title>Chromosomal-level genome assembly of the orchid tree Bauhinia variegata (Leguminosae; Cercidoideae) supports the allotetraploid origin hypothesis of Bauhinia.</title>
        <authorList>
            <person name="Zhong Y."/>
            <person name="Chen Y."/>
            <person name="Zheng D."/>
            <person name="Pang J."/>
            <person name="Liu Y."/>
            <person name="Luo S."/>
            <person name="Meng S."/>
            <person name="Qian L."/>
            <person name="Wei D."/>
            <person name="Dai S."/>
            <person name="Zhou R."/>
        </authorList>
    </citation>
    <scope>NUCLEOTIDE SEQUENCE [LARGE SCALE GENOMIC DNA]</scope>
    <source>
        <strain evidence="1">BV-YZ2020</strain>
    </source>
</reference>
<proteinExistence type="predicted"/>
<name>A0ACB9MIR9_BAUVA</name>
<gene>
    <name evidence="1" type="ORF">L6164_023505</name>
</gene>
<keyword evidence="2" id="KW-1185">Reference proteome</keyword>
<comment type="caution">
    <text evidence="1">The sequence shown here is derived from an EMBL/GenBank/DDBJ whole genome shotgun (WGS) entry which is preliminary data.</text>
</comment>
<accession>A0ACB9MIR9</accession>
<protein>
    <submittedName>
        <fullName evidence="1">Uncharacterized protein</fullName>
    </submittedName>
</protein>
<organism evidence="1 2">
    <name type="scientific">Bauhinia variegata</name>
    <name type="common">Purple orchid tree</name>
    <name type="synonym">Phanera variegata</name>
    <dbReference type="NCBI Taxonomy" id="167791"/>
    <lineage>
        <taxon>Eukaryota</taxon>
        <taxon>Viridiplantae</taxon>
        <taxon>Streptophyta</taxon>
        <taxon>Embryophyta</taxon>
        <taxon>Tracheophyta</taxon>
        <taxon>Spermatophyta</taxon>
        <taxon>Magnoliopsida</taxon>
        <taxon>eudicotyledons</taxon>
        <taxon>Gunneridae</taxon>
        <taxon>Pentapetalae</taxon>
        <taxon>rosids</taxon>
        <taxon>fabids</taxon>
        <taxon>Fabales</taxon>
        <taxon>Fabaceae</taxon>
        <taxon>Cercidoideae</taxon>
        <taxon>Cercideae</taxon>
        <taxon>Bauhiniinae</taxon>
        <taxon>Bauhinia</taxon>
    </lineage>
</organism>
<sequence length="387" mass="43311">MVLDWAVGNQSVTCEVARRRGNYACLSNNSSCNDTDNGYRCYCEKGFDGNPYLLEGCQDINECDGLAHNCISKDNCRNTKGSFECFCKNGYSGKGTKEAGCQKKILLTLVLTTAGFLALFVGMSTTYLVYQKRKLMKLKEQFFRQNGGVILQQQLSVREGSSQRRAQIFTAEELKKATKNYDESLIVGKGGYAKVSDFGASRLVPVGHAEITTIVQGTLGYLDPEYMQTSQLTDKSDVYSFGVVLVELLTGEKAVSFDRPEEKRSLSVHFLSSFKEGCLFQVLESGLLNEENKEEVMEVAVLASKCLRLEGEERPSMKEVAMELEGIRKMNKHPWGSSNSERNLEESEYLLHDKSGTYEHGDSSNNHRNTRYDSIRDHVLIPLDSGR</sequence>
<evidence type="ECO:0000313" key="1">
    <source>
        <dbReference type="EMBL" id="KAI4323932.1"/>
    </source>
</evidence>
<evidence type="ECO:0000313" key="2">
    <source>
        <dbReference type="Proteomes" id="UP000828941"/>
    </source>
</evidence>
<dbReference type="Proteomes" id="UP000828941">
    <property type="component" value="Chromosome 9"/>
</dbReference>